<dbReference type="InterPro" id="IPR012302">
    <property type="entry name" value="Malic_NAD-bd"/>
</dbReference>
<reference evidence="12 13" key="1">
    <citation type="submission" date="2014-02" db="EMBL/GenBank/DDBJ databases">
        <title>The small core and large imbalanced accessory genome model reveals a collaborative survival strategy of Sorangium cellulosum strains in nature.</title>
        <authorList>
            <person name="Han K."/>
            <person name="Peng R."/>
            <person name="Blom J."/>
            <person name="Li Y.-Z."/>
        </authorList>
    </citation>
    <scope>NUCLEOTIDE SEQUENCE [LARGE SCALE GENOMIC DNA]</scope>
    <source>
        <strain evidence="12 13">So0011-07</strain>
    </source>
</reference>
<proteinExistence type="inferred from homology"/>
<dbReference type="InterPro" id="IPR037062">
    <property type="entry name" value="Malic_N_dom_sf"/>
</dbReference>
<dbReference type="SUPFAM" id="SSF51735">
    <property type="entry name" value="NAD(P)-binding Rossmann-fold domains"/>
    <property type="match status" value="1"/>
</dbReference>
<dbReference type="GO" id="GO:0006108">
    <property type="term" value="P:malate metabolic process"/>
    <property type="evidence" value="ECO:0007669"/>
    <property type="project" value="TreeGrafter"/>
</dbReference>
<feature type="domain" description="Malic enzyme NAD-binding" evidence="10">
    <location>
        <begin position="280"/>
        <end position="539"/>
    </location>
</feature>
<sequence>MARISKYFDVKKDALGREYMEVYVDGIALLRLVMTNKGTAFTLDERVRLGLDGLLPPQVNTLEQQLARVYGGFCREPTPIARYQYLRALQERNEVLFYALLTRHLGEMLPIVYTPTVGEAVQQFNFLYQSARGVSLSPDNIGRARRVLASFPWEDVRMIVATDASAILGIGDQGYGGLAIPIGKLALYTAAGGVSPFHTMPVVLDVGTDRAELLDDPFYLGVRQRRLRDGAYFDFLDRFVDAVKNSCPRAVIQWEDLSKESAFSVLERYRKVIPSFNDDIQGTGAVALAGVVAACRLRGESIKDQSVVIHGAGAGGIGVAWAICQGMIRDGLTEEEALTRIFVLDSKGLLAKDRPMEEYKRRFAQAPERIASWTRSGAAPSLLETVAGARATVLLGLSGQPGAFGEPVIKAMAANTARPVIFPLSNPTSASEALPGDILTWTGGRALVATGSPFAPVELDGKTIPVGQGNNAFIFPGLGFGTILSDAREITDGMVLAAAYALVDYTAEKHLDTGLIYPPVEELQEVSTRVAIAVVRAAFAEGVATSAKLDPARAEDHVKARFWQPRYLPVVRG</sequence>
<dbReference type="PROSITE" id="PS00331">
    <property type="entry name" value="MALIC_ENZYMES"/>
    <property type="match status" value="1"/>
</dbReference>
<keyword evidence="5" id="KW-0520">NAD</keyword>
<feature type="active site" description="Proton acceptor" evidence="6">
    <location>
        <position position="184"/>
    </location>
</feature>
<dbReference type="AlphaFoldDB" id="A0A150RHV2"/>
<feature type="active site" description="Proton donor" evidence="6">
    <location>
        <position position="113"/>
    </location>
</feature>
<feature type="binding site" evidence="7">
    <location>
        <position position="470"/>
    </location>
    <ligand>
        <name>(S)-malate</name>
        <dbReference type="ChEBI" id="CHEBI:15589"/>
    </ligand>
</feature>
<evidence type="ECO:0000313" key="12">
    <source>
        <dbReference type="EMBL" id="KYF79812.1"/>
    </source>
</evidence>
<evidence type="ECO:0000256" key="1">
    <source>
        <dbReference type="ARBA" id="ARBA00001936"/>
    </source>
</evidence>
<dbReference type="PANTHER" id="PTHR23406:SF34">
    <property type="entry name" value="NAD-DEPENDENT MALIC ENZYME, MITOCHONDRIAL"/>
    <property type="match status" value="1"/>
</dbReference>
<dbReference type="SUPFAM" id="SSF53223">
    <property type="entry name" value="Aminoacid dehydrogenase-like, N-terminal domain"/>
    <property type="match status" value="1"/>
</dbReference>
<dbReference type="NCBIfam" id="NF010052">
    <property type="entry name" value="PRK13529.1"/>
    <property type="match status" value="1"/>
</dbReference>
<evidence type="ECO:0000256" key="5">
    <source>
        <dbReference type="ARBA" id="ARBA00023027"/>
    </source>
</evidence>
<dbReference type="Pfam" id="PF00390">
    <property type="entry name" value="malic"/>
    <property type="match status" value="1"/>
</dbReference>
<dbReference type="Proteomes" id="UP000075635">
    <property type="component" value="Unassembled WGS sequence"/>
</dbReference>
<protein>
    <submittedName>
        <fullName evidence="12">NAD-dependent malic enzyme</fullName>
    </submittedName>
</protein>
<dbReference type="SMART" id="SM00919">
    <property type="entry name" value="Malic_M"/>
    <property type="match status" value="1"/>
</dbReference>
<evidence type="ECO:0000256" key="4">
    <source>
        <dbReference type="ARBA" id="ARBA00023002"/>
    </source>
</evidence>
<dbReference type="InterPro" id="IPR001891">
    <property type="entry name" value="Malic_OxRdtase"/>
</dbReference>
<feature type="binding site" evidence="8">
    <location>
        <position position="279"/>
    </location>
    <ligand>
        <name>a divalent metal cation</name>
        <dbReference type="ChEBI" id="CHEBI:60240"/>
    </ligand>
</feature>
<dbReference type="PRINTS" id="PR00072">
    <property type="entry name" value="MALOXRDTASE"/>
</dbReference>
<evidence type="ECO:0000259" key="11">
    <source>
        <dbReference type="SMART" id="SM01274"/>
    </source>
</evidence>
<comment type="similarity">
    <text evidence="2 9">Belongs to the malic enzymes family.</text>
</comment>
<evidence type="ECO:0000259" key="10">
    <source>
        <dbReference type="SMART" id="SM00919"/>
    </source>
</evidence>
<organism evidence="12 13">
    <name type="scientific">Sorangium cellulosum</name>
    <name type="common">Polyangium cellulosum</name>
    <dbReference type="NCBI Taxonomy" id="56"/>
    <lineage>
        <taxon>Bacteria</taxon>
        <taxon>Pseudomonadati</taxon>
        <taxon>Myxococcota</taxon>
        <taxon>Polyangia</taxon>
        <taxon>Polyangiales</taxon>
        <taxon>Polyangiaceae</taxon>
        <taxon>Sorangium</taxon>
    </lineage>
</organism>
<dbReference type="InterPro" id="IPR046346">
    <property type="entry name" value="Aminoacid_DH-like_N_sf"/>
</dbReference>
<feature type="binding site" evidence="8">
    <location>
        <position position="255"/>
    </location>
    <ligand>
        <name>a divalent metal cation</name>
        <dbReference type="ChEBI" id="CHEBI:60240"/>
    </ligand>
</feature>
<name>A0A150RHV2_SORCE</name>
<dbReference type="Gene3D" id="3.40.50.720">
    <property type="entry name" value="NAD(P)-binding Rossmann-like Domain"/>
    <property type="match status" value="1"/>
</dbReference>
<dbReference type="GO" id="GO:0046872">
    <property type="term" value="F:metal ion binding"/>
    <property type="evidence" value="ECO:0007669"/>
    <property type="project" value="UniProtKB-KW"/>
</dbReference>
<feature type="domain" description="Malic enzyme N-terminal" evidence="11">
    <location>
        <begin position="90"/>
        <end position="270"/>
    </location>
</feature>
<dbReference type="PANTHER" id="PTHR23406">
    <property type="entry name" value="MALIC ENZYME-RELATED"/>
    <property type="match status" value="1"/>
</dbReference>
<dbReference type="InterPro" id="IPR036291">
    <property type="entry name" value="NAD(P)-bd_dom_sf"/>
</dbReference>
<dbReference type="PIRSF" id="PIRSF000106">
    <property type="entry name" value="ME"/>
    <property type="match status" value="1"/>
</dbReference>
<evidence type="ECO:0000313" key="13">
    <source>
        <dbReference type="Proteomes" id="UP000075635"/>
    </source>
</evidence>
<evidence type="ECO:0000256" key="6">
    <source>
        <dbReference type="PIRSR" id="PIRSR000106-1"/>
    </source>
</evidence>
<dbReference type="Gene3D" id="3.40.50.10380">
    <property type="entry name" value="Malic enzyme, N-terminal domain"/>
    <property type="match status" value="1"/>
</dbReference>
<dbReference type="GO" id="GO:0051287">
    <property type="term" value="F:NAD binding"/>
    <property type="evidence" value="ECO:0007669"/>
    <property type="project" value="InterPro"/>
</dbReference>
<dbReference type="Pfam" id="PF03949">
    <property type="entry name" value="Malic_M"/>
    <property type="match status" value="1"/>
</dbReference>
<keyword evidence="4" id="KW-0560">Oxidoreductase</keyword>
<dbReference type="GO" id="GO:0004470">
    <property type="term" value="F:malic enzyme activity"/>
    <property type="evidence" value="ECO:0007669"/>
    <property type="project" value="InterPro"/>
</dbReference>
<dbReference type="InterPro" id="IPR012301">
    <property type="entry name" value="Malic_N_dom"/>
</dbReference>
<evidence type="ECO:0000256" key="9">
    <source>
        <dbReference type="RuleBase" id="RU003427"/>
    </source>
</evidence>
<evidence type="ECO:0000256" key="2">
    <source>
        <dbReference type="ARBA" id="ARBA00008785"/>
    </source>
</evidence>
<dbReference type="FunFam" id="3.40.50.720:FF:000182">
    <property type="entry name" value="NAD-dependent malic enzyme"/>
    <property type="match status" value="1"/>
</dbReference>
<dbReference type="GO" id="GO:0016616">
    <property type="term" value="F:oxidoreductase activity, acting on the CH-OH group of donors, NAD or NADP as acceptor"/>
    <property type="evidence" value="ECO:0007669"/>
    <property type="project" value="InterPro"/>
</dbReference>
<gene>
    <name evidence="12" type="ORF">BE17_15085</name>
</gene>
<keyword evidence="3 8" id="KW-0479">Metal-binding</keyword>
<dbReference type="SMART" id="SM01274">
    <property type="entry name" value="malic"/>
    <property type="match status" value="1"/>
</dbReference>
<comment type="cofactor">
    <cofactor evidence="1">
        <name>Mn(2+)</name>
        <dbReference type="ChEBI" id="CHEBI:29035"/>
    </cofactor>
</comment>
<evidence type="ECO:0000256" key="7">
    <source>
        <dbReference type="PIRSR" id="PIRSR000106-2"/>
    </source>
</evidence>
<evidence type="ECO:0000256" key="8">
    <source>
        <dbReference type="PIRSR" id="PIRSR000106-3"/>
    </source>
</evidence>
<dbReference type="EMBL" id="JEMB01002603">
    <property type="protein sequence ID" value="KYF79812.1"/>
    <property type="molecule type" value="Genomic_DNA"/>
</dbReference>
<comment type="cofactor">
    <cofactor evidence="8">
        <name>Mg(2+)</name>
        <dbReference type="ChEBI" id="CHEBI:18420"/>
    </cofactor>
    <cofactor evidence="8">
        <name>Mn(2+)</name>
        <dbReference type="ChEBI" id="CHEBI:29035"/>
    </cofactor>
    <text evidence="8">Divalent metal cations. Prefers magnesium or manganese.</text>
</comment>
<comment type="caution">
    <text evidence="12">The sequence shown here is derived from an EMBL/GenBank/DDBJ whole genome shotgun (WGS) entry which is preliminary data.</text>
</comment>
<accession>A0A150RHV2</accession>
<feature type="binding site" evidence="8">
    <location>
        <position position="256"/>
    </location>
    <ligand>
        <name>a divalent metal cation</name>
        <dbReference type="ChEBI" id="CHEBI:60240"/>
    </ligand>
</feature>
<feature type="binding site" evidence="7">
    <location>
        <position position="426"/>
    </location>
    <ligand>
        <name>(S)-malate</name>
        <dbReference type="ChEBI" id="CHEBI:15589"/>
    </ligand>
</feature>
<dbReference type="InterPro" id="IPR015884">
    <property type="entry name" value="Malic_enzyme_CS"/>
</dbReference>
<evidence type="ECO:0000256" key="3">
    <source>
        <dbReference type="ARBA" id="ARBA00022723"/>
    </source>
</evidence>